<dbReference type="EMBL" id="WJXA01000002">
    <property type="protein sequence ID" value="KAF7151226.1"/>
    <property type="molecule type" value="Genomic_DNA"/>
</dbReference>
<dbReference type="Proteomes" id="UP000626092">
    <property type="component" value="Unassembled WGS sequence"/>
</dbReference>
<protein>
    <recommendedName>
        <fullName evidence="4">Pentatricopeptide repeat-containing protein</fullName>
    </recommendedName>
</protein>
<evidence type="ECO:0000313" key="2">
    <source>
        <dbReference type="EMBL" id="KAF7151226.1"/>
    </source>
</evidence>
<evidence type="ECO:0000256" key="1">
    <source>
        <dbReference type="SAM" id="Phobius"/>
    </source>
</evidence>
<proteinExistence type="predicted"/>
<name>A0A834HNB6_RHOSS</name>
<sequence length="199" mass="22445">MRTRRIAGVALIFSPTTTARNNYRKGNPFLHHHALLFHATHFTTNPNRTDFISITNRQQLQKLLSEKSKTGFDKLDHALSLFRQMARFRPLPSVVHFTQLLTAVAKMKEYLSVISLCSCPSVGSMIMVLSLVSRILFKDELPTSSKDHYSHFLLKPSEGILNTVRRKHFLLKSEANLQGDGLDATGSHKKGLPKSSEMS</sequence>
<dbReference type="AlphaFoldDB" id="A0A834HNB6"/>
<accession>A0A834HNB6</accession>
<evidence type="ECO:0008006" key="4">
    <source>
        <dbReference type="Google" id="ProtNLM"/>
    </source>
</evidence>
<keyword evidence="1" id="KW-1133">Transmembrane helix</keyword>
<comment type="caution">
    <text evidence="2">The sequence shown here is derived from an EMBL/GenBank/DDBJ whole genome shotgun (WGS) entry which is preliminary data.</text>
</comment>
<evidence type="ECO:0000313" key="3">
    <source>
        <dbReference type="Proteomes" id="UP000626092"/>
    </source>
</evidence>
<organism evidence="2 3">
    <name type="scientific">Rhododendron simsii</name>
    <name type="common">Sims's rhododendron</name>
    <dbReference type="NCBI Taxonomy" id="118357"/>
    <lineage>
        <taxon>Eukaryota</taxon>
        <taxon>Viridiplantae</taxon>
        <taxon>Streptophyta</taxon>
        <taxon>Embryophyta</taxon>
        <taxon>Tracheophyta</taxon>
        <taxon>Spermatophyta</taxon>
        <taxon>Magnoliopsida</taxon>
        <taxon>eudicotyledons</taxon>
        <taxon>Gunneridae</taxon>
        <taxon>Pentapetalae</taxon>
        <taxon>asterids</taxon>
        <taxon>Ericales</taxon>
        <taxon>Ericaceae</taxon>
        <taxon>Ericoideae</taxon>
        <taxon>Rhodoreae</taxon>
        <taxon>Rhododendron</taxon>
    </lineage>
</organism>
<dbReference type="OrthoDB" id="1934535at2759"/>
<keyword evidence="3" id="KW-1185">Reference proteome</keyword>
<keyword evidence="1" id="KW-0472">Membrane</keyword>
<reference evidence="2" key="1">
    <citation type="submission" date="2019-11" db="EMBL/GenBank/DDBJ databases">
        <authorList>
            <person name="Liu Y."/>
            <person name="Hou J."/>
            <person name="Li T.-Q."/>
            <person name="Guan C.-H."/>
            <person name="Wu X."/>
            <person name="Wu H.-Z."/>
            <person name="Ling F."/>
            <person name="Zhang R."/>
            <person name="Shi X.-G."/>
            <person name="Ren J.-P."/>
            <person name="Chen E.-F."/>
            <person name="Sun J.-M."/>
        </authorList>
    </citation>
    <scope>NUCLEOTIDE SEQUENCE</scope>
    <source>
        <strain evidence="2">Adult_tree_wgs_1</strain>
        <tissue evidence="2">Leaves</tissue>
    </source>
</reference>
<feature type="transmembrane region" description="Helical" evidence="1">
    <location>
        <begin position="110"/>
        <end position="137"/>
    </location>
</feature>
<keyword evidence="1" id="KW-0812">Transmembrane</keyword>
<gene>
    <name evidence="2" type="ORF">RHSIM_Rhsim02G0049000</name>
</gene>